<accession>A0A1E7LID6</accession>
<organism evidence="2 3">
    <name type="scientific">Streptomyces nanshensis</name>
    <dbReference type="NCBI Taxonomy" id="518642"/>
    <lineage>
        <taxon>Bacteria</taxon>
        <taxon>Bacillati</taxon>
        <taxon>Actinomycetota</taxon>
        <taxon>Actinomycetes</taxon>
        <taxon>Kitasatosporales</taxon>
        <taxon>Streptomycetaceae</taxon>
        <taxon>Streptomyces</taxon>
    </lineage>
</organism>
<feature type="region of interest" description="Disordered" evidence="1">
    <location>
        <begin position="1"/>
        <end position="64"/>
    </location>
</feature>
<keyword evidence="3" id="KW-1185">Reference proteome</keyword>
<dbReference type="AlphaFoldDB" id="A0A1E7LID6"/>
<evidence type="ECO:0000313" key="3">
    <source>
        <dbReference type="Proteomes" id="UP000175971"/>
    </source>
</evidence>
<comment type="caution">
    <text evidence="2">The sequence shown here is derived from an EMBL/GenBank/DDBJ whole genome shotgun (WGS) entry which is preliminary data.</text>
</comment>
<dbReference type="PATRIC" id="fig|518642.7.peg.7424"/>
<evidence type="ECO:0000313" key="2">
    <source>
        <dbReference type="EMBL" id="OEV15982.1"/>
    </source>
</evidence>
<gene>
    <name evidence="2" type="ORF">AN221_36195</name>
</gene>
<sequence>MRSPYPASTPQGVEASGAEAAPESAGPGGPTGTGGAESSSSVPQQQSAPRRRLRDKQLRERRVHPRYNDDEFALVVNAAALSGMALGGYVAECSLAAARTDDPTAAVADYRAMVKALMAANGRLGMIGSNLNQLTWHLNKDGAWPHPDVVQRLLARVEASIAELDAAVAQVTEGR</sequence>
<proteinExistence type="predicted"/>
<protein>
    <submittedName>
        <fullName evidence="2">Mobilization protein</fullName>
    </submittedName>
</protein>
<dbReference type="EMBL" id="LJGZ01000106">
    <property type="protein sequence ID" value="OEV15982.1"/>
    <property type="molecule type" value="Genomic_DNA"/>
</dbReference>
<feature type="compositionally biased region" description="Low complexity" evidence="1">
    <location>
        <begin position="36"/>
        <end position="47"/>
    </location>
</feature>
<feature type="compositionally biased region" description="Polar residues" evidence="1">
    <location>
        <begin position="1"/>
        <end position="11"/>
    </location>
</feature>
<dbReference type="InterPro" id="IPR053842">
    <property type="entry name" value="NikA-like"/>
</dbReference>
<dbReference type="Proteomes" id="UP000175971">
    <property type="component" value="Unassembled WGS sequence"/>
</dbReference>
<dbReference type="Pfam" id="PF21983">
    <property type="entry name" value="NikA-like"/>
    <property type="match status" value="1"/>
</dbReference>
<feature type="compositionally biased region" description="Gly residues" evidence="1">
    <location>
        <begin position="26"/>
        <end position="35"/>
    </location>
</feature>
<name>A0A1E7LID6_9ACTN</name>
<reference evidence="2 3" key="1">
    <citation type="journal article" date="2016" name="Front. Microbiol.">
        <title>Comparative Genomics Analysis of Streptomyces Species Reveals Their Adaptation to the Marine Environment and Their Diversity at the Genomic Level.</title>
        <authorList>
            <person name="Tian X."/>
            <person name="Zhang Z."/>
            <person name="Yang T."/>
            <person name="Chen M."/>
            <person name="Li J."/>
            <person name="Chen F."/>
            <person name="Yang J."/>
            <person name="Li W."/>
            <person name="Zhang B."/>
            <person name="Zhang Z."/>
            <person name="Wu J."/>
            <person name="Zhang C."/>
            <person name="Long L."/>
            <person name="Xiao J."/>
        </authorList>
    </citation>
    <scope>NUCLEOTIDE SEQUENCE [LARGE SCALE GENOMIC DNA]</scope>
    <source>
        <strain evidence="2 3">SCSIO M10372</strain>
    </source>
</reference>
<evidence type="ECO:0000256" key="1">
    <source>
        <dbReference type="SAM" id="MobiDB-lite"/>
    </source>
</evidence>
<feature type="compositionally biased region" description="Low complexity" evidence="1">
    <location>
        <begin position="14"/>
        <end position="25"/>
    </location>
</feature>